<evidence type="ECO:0000313" key="6">
    <source>
        <dbReference type="Proteomes" id="UP001530377"/>
    </source>
</evidence>
<evidence type="ECO:0008006" key="7">
    <source>
        <dbReference type="Google" id="ProtNLM"/>
    </source>
</evidence>
<dbReference type="GO" id="GO:0016020">
    <property type="term" value="C:membrane"/>
    <property type="evidence" value="ECO:0007669"/>
    <property type="project" value="UniProtKB-SubCell"/>
</dbReference>
<dbReference type="PIRSF" id="PIRSF023381">
    <property type="entry name" value="MannP-dilichol_defect-1p"/>
    <property type="match status" value="1"/>
</dbReference>
<organism evidence="5 6">
    <name type="scientific">Cyclostephanos tholiformis</name>
    <dbReference type="NCBI Taxonomy" id="382380"/>
    <lineage>
        <taxon>Eukaryota</taxon>
        <taxon>Sar</taxon>
        <taxon>Stramenopiles</taxon>
        <taxon>Ochrophyta</taxon>
        <taxon>Bacillariophyta</taxon>
        <taxon>Coscinodiscophyceae</taxon>
        <taxon>Thalassiosirophycidae</taxon>
        <taxon>Stephanodiscales</taxon>
        <taxon>Stephanodiscaceae</taxon>
        <taxon>Cyclostephanos</taxon>
    </lineage>
</organism>
<evidence type="ECO:0000313" key="5">
    <source>
        <dbReference type="EMBL" id="KAL3827126.1"/>
    </source>
</evidence>
<evidence type="ECO:0000256" key="3">
    <source>
        <dbReference type="PIRNR" id="PIRNR023381"/>
    </source>
</evidence>
<keyword evidence="1" id="KW-0813">Transport</keyword>
<sequence>MTTTPTNNKMIDALVENAHIISLATWAWGGPSDHPSYSNPKEDVNPASCLESLPLLSSSCLSHLVAKLVGVGIILASCINKAPVIRNIVKSRSASGLSSTSIYGEIILYSNASFYNILRGNPFSAFGETFTVLLQTMIVVVLFWHYHDDYGDEDNSANGSMRRRWRMRGGVMDIAFALATYCAYLFVVFCVLTPSTHYVLMVYNPIVLVLTRGAQIIENHANKRTGAQSITTITMNLAGSLVRIGTTIKEIGFDFHILGSYGTSVLLNMILFVQIVMYRKNTELFLEKLSDKKKR</sequence>
<keyword evidence="2" id="KW-0677">Repeat</keyword>
<dbReference type="EMBL" id="JALLPB020000008">
    <property type="protein sequence ID" value="KAL3827126.1"/>
    <property type="molecule type" value="Genomic_DNA"/>
</dbReference>
<keyword evidence="3 4" id="KW-1133">Transmembrane helix</keyword>
<evidence type="ECO:0000256" key="2">
    <source>
        <dbReference type="ARBA" id="ARBA00022737"/>
    </source>
</evidence>
<feature type="transmembrane region" description="Helical" evidence="4">
    <location>
        <begin position="171"/>
        <end position="194"/>
    </location>
</feature>
<feature type="transmembrane region" description="Helical" evidence="4">
    <location>
        <begin position="258"/>
        <end position="278"/>
    </location>
</feature>
<evidence type="ECO:0000256" key="1">
    <source>
        <dbReference type="ARBA" id="ARBA00022448"/>
    </source>
</evidence>
<keyword evidence="3 4" id="KW-0812">Transmembrane</keyword>
<dbReference type="PANTHER" id="PTHR12226">
    <property type="entry name" value="MANNOSE-P-DOLICHOL UTILIZATION DEFECT 1 LEC35 -RELATED"/>
    <property type="match status" value="1"/>
</dbReference>
<feature type="transmembrane region" description="Helical" evidence="4">
    <location>
        <begin position="124"/>
        <end position="144"/>
    </location>
</feature>
<keyword evidence="6" id="KW-1185">Reference proteome</keyword>
<keyword evidence="3 4" id="KW-0472">Membrane</keyword>
<accession>A0ABD3SRZ3</accession>
<reference evidence="5 6" key="1">
    <citation type="submission" date="2024-10" db="EMBL/GenBank/DDBJ databases">
        <title>Updated reference genomes for cyclostephanoid diatoms.</title>
        <authorList>
            <person name="Roberts W.R."/>
            <person name="Alverson A.J."/>
        </authorList>
    </citation>
    <scope>NUCLEOTIDE SEQUENCE [LARGE SCALE GENOMIC DNA]</scope>
    <source>
        <strain evidence="5 6">AJA228-03</strain>
    </source>
</reference>
<dbReference type="Gene3D" id="1.20.1280.290">
    <property type="match status" value="1"/>
</dbReference>
<dbReference type="AlphaFoldDB" id="A0ABD3SRZ3"/>
<comment type="subcellular location">
    <subcellularLocation>
        <location evidence="3">Membrane</location>
        <topology evidence="3">Multi-pass membrane protein</topology>
    </subcellularLocation>
</comment>
<gene>
    <name evidence="5" type="ORF">ACHAXA_002361</name>
</gene>
<dbReference type="PANTHER" id="PTHR12226:SF2">
    <property type="entry name" value="MANNOSE-P-DOLICHOL UTILIZATION DEFECT 1 PROTEIN"/>
    <property type="match status" value="1"/>
</dbReference>
<proteinExistence type="predicted"/>
<evidence type="ECO:0000256" key="4">
    <source>
        <dbReference type="SAM" id="Phobius"/>
    </source>
</evidence>
<protein>
    <recommendedName>
        <fullName evidence="7">Mannose-P-dolichol utilization defect 1 protein homolog</fullName>
    </recommendedName>
</protein>
<dbReference type="Proteomes" id="UP001530377">
    <property type="component" value="Unassembled WGS sequence"/>
</dbReference>
<comment type="caution">
    <text evidence="5">The sequence shown here is derived from an EMBL/GenBank/DDBJ whole genome shotgun (WGS) entry which is preliminary data.</text>
</comment>
<name>A0ABD3SRZ3_9STRA</name>
<dbReference type="InterPro" id="IPR016817">
    <property type="entry name" value="MannP-dilichol_defect-1"/>
</dbReference>